<dbReference type="RefSeq" id="WP_156697362.1">
    <property type="nucleotide sequence ID" value="NZ_CACRUG010000006.1"/>
</dbReference>
<dbReference type="Pfam" id="PF19866">
    <property type="entry name" value="DUF6339"/>
    <property type="match status" value="1"/>
</dbReference>
<evidence type="ECO:0000313" key="1">
    <source>
        <dbReference type="EMBL" id="VYU06094.1"/>
    </source>
</evidence>
<proteinExistence type="predicted"/>
<dbReference type="InterPro" id="IPR045920">
    <property type="entry name" value="DUF6339"/>
</dbReference>
<sequence length="245" mass="28990">MGKINIGYMTEAAYKELKENIETYKDCFIENPNDSSWVDSLAEGKAFQAKAYQIDDFVLEMPASATDIATITRNSILLYEKLKHLPRYILSNKYFWLWFMFKRCYSVALVMMEKKEVSSFNNQWLLGGRRGLFFGIISRCYYRVALTVDEDHNIDRYYLTKFTFESPSRFRELTWRTFSSEKHIVMGFMRAVYDTVKSGKERSSCYDDLAKDVSRLGSVKILDVMTEDDIYHYVFDKYQEYLRVS</sequence>
<organism evidence="1">
    <name type="scientific">Veillonella parvula</name>
    <name type="common">Staphylococcus parvulus</name>
    <dbReference type="NCBI Taxonomy" id="29466"/>
    <lineage>
        <taxon>Bacteria</taxon>
        <taxon>Bacillati</taxon>
        <taxon>Bacillota</taxon>
        <taxon>Negativicutes</taxon>
        <taxon>Veillonellales</taxon>
        <taxon>Veillonellaceae</taxon>
        <taxon>Veillonella</taxon>
    </lineage>
</organism>
<dbReference type="EMBL" id="CACRUG010000006">
    <property type="protein sequence ID" value="VYU06094.1"/>
    <property type="molecule type" value="Genomic_DNA"/>
</dbReference>
<accession>A0A6N3BSB7</accession>
<name>A0A6N3BSB7_VEIPA</name>
<gene>
    <name evidence="1" type="ORF">VPLFYP99_01875</name>
</gene>
<protein>
    <submittedName>
        <fullName evidence="1">Uncharacterized protein</fullName>
    </submittedName>
</protein>
<dbReference type="AlphaFoldDB" id="A0A6N3BSB7"/>
<reference evidence="1" key="1">
    <citation type="submission" date="2019-11" db="EMBL/GenBank/DDBJ databases">
        <authorList>
            <person name="Feng L."/>
        </authorList>
    </citation>
    <scope>NUCLEOTIDE SEQUENCE</scope>
    <source>
        <strain evidence="1">VparvulaLFYP99</strain>
    </source>
</reference>